<evidence type="ECO:0000256" key="24">
    <source>
        <dbReference type="ARBA" id="ARBA00047494"/>
    </source>
</evidence>
<keyword evidence="10" id="KW-0378">Hydrolase</keyword>
<comment type="catalytic activity">
    <reaction evidence="23">
        <text>glycero-2-phosphocholine + H2O = phosphocholine + glycerol + H(+)</text>
        <dbReference type="Rhea" id="RHEA:61684"/>
        <dbReference type="ChEBI" id="CHEBI:15377"/>
        <dbReference type="ChEBI" id="CHEBI:15378"/>
        <dbReference type="ChEBI" id="CHEBI:17754"/>
        <dbReference type="ChEBI" id="CHEBI:144950"/>
        <dbReference type="ChEBI" id="CHEBI:295975"/>
    </reaction>
    <physiologicalReaction direction="left-to-right" evidence="23">
        <dbReference type="Rhea" id="RHEA:61685"/>
    </physiologicalReaction>
</comment>
<evidence type="ECO:0000256" key="4">
    <source>
        <dbReference type="ARBA" id="ARBA00012318"/>
    </source>
</evidence>
<evidence type="ECO:0000256" key="18">
    <source>
        <dbReference type="ARBA" id="ARBA00031167"/>
    </source>
</evidence>
<proteinExistence type="inferred from homology"/>
<evidence type="ECO:0000256" key="21">
    <source>
        <dbReference type="ARBA" id="ARBA00047290"/>
    </source>
</evidence>
<dbReference type="Pfam" id="PF01663">
    <property type="entry name" value="Phosphodiest"/>
    <property type="match status" value="1"/>
</dbReference>
<dbReference type="GO" id="GO:0098552">
    <property type="term" value="C:side of membrane"/>
    <property type="evidence" value="ECO:0007669"/>
    <property type="project" value="UniProtKB-KW"/>
</dbReference>
<comment type="function">
    <text evidence="20">Choline-specific glycerophosphodiesterase that hydrolyzes glycerophosphocholine (GPC) and lysophosphatidylcholine (LPC) and contributes to supplying choline to the cells. Has a preference for LPC with short (12:0 and 14:0) or polyunsaturated (18:2 and 20:4) fatty acids. In vitro, hydrolyzes only choline-containing lysophospholipids, such as sphingosylphosphorylcholine (SPC), platelet-activating factor (PAF) and lysoPAF, but not other lysophospholipids.</text>
</comment>
<evidence type="ECO:0000256" key="26">
    <source>
        <dbReference type="ARBA" id="ARBA00047779"/>
    </source>
</evidence>
<comment type="caution">
    <text evidence="33">The sequence shown here is derived from an EMBL/GenBank/DDBJ whole genome shotgun (WGS) entry which is preliminary data.</text>
</comment>
<sequence>MKLSSCIFFAFVFFQLNFVSGKPAKKPKHALITILLDGFRSDYLKVASEHGVTMKDLKGFKHVLKNGVEADYLQPIYPTFSIPNHYTLMTGLYSESHGMVGNYMFDPKHETSFLLLKNLESRESYWWNGGDPLWITAQRQGKRSSLFRWVGCDVEINGLKPEYCIPFPTNFILPSHKEMKDTISEAVQQIKNGTDHTGIYIQLIDSIGHIFGPNSTNLIKGIQQVDELLTLLFKQLKQHKLHKTTDIMIFSDHGFTQVYPHGDNKKVVSI</sequence>
<evidence type="ECO:0000256" key="22">
    <source>
        <dbReference type="ARBA" id="ARBA00047322"/>
    </source>
</evidence>
<dbReference type="InterPro" id="IPR017850">
    <property type="entry name" value="Alkaline_phosphatase_core_sf"/>
</dbReference>
<evidence type="ECO:0000313" key="33">
    <source>
        <dbReference type="EMBL" id="CAH1795670.1"/>
    </source>
</evidence>
<dbReference type="Gene3D" id="3.40.720.10">
    <property type="entry name" value="Alkaline Phosphatase, subunit A"/>
    <property type="match status" value="1"/>
</dbReference>
<evidence type="ECO:0000256" key="7">
    <source>
        <dbReference type="ARBA" id="ARBA00022622"/>
    </source>
</evidence>
<evidence type="ECO:0000256" key="11">
    <source>
        <dbReference type="ARBA" id="ARBA00022833"/>
    </source>
</evidence>
<evidence type="ECO:0000313" key="34">
    <source>
        <dbReference type="Proteomes" id="UP000749559"/>
    </source>
</evidence>
<evidence type="ECO:0000256" key="29">
    <source>
        <dbReference type="ARBA" id="ARBA00048703"/>
    </source>
</evidence>
<dbReference type="EC" id="3.1.4.38" evidence="4"/>
<evidence type="ECO:0000256" key="28">
    <source>
        <dbReference type="ARBA" id="ARBA00048234"/>
    </source>
</evidence>
<organism evidence="33 34">
    <name type="scientific">Owenia fusiformis</name>
    <name type="common">Polychaete worm</name>
    <dbReference type="NCBI Taxonomy" id="6347"/>
    <lineage>
        <taxon>Eukaryota</taxon>
        <taxon>Metazoa</taxon>
        <taxon>Spiralia</taxon>
        <taxon>Lophotrochozoa</taxon>
        <taxon>Annelida</taxon>
        <taxon>Polychaeta</taxon>
        <taxon>Sedentaria</taxon>
        <taxon>Canalipalpata</taxon>
        <taxon>Sabellida</taxon>
        <taxon>Oweniida</taxon>
        <taxon>Oweniidae</taxon>
        <taxon>Owenia</taxon>
    </lineage>
</organism>
<dbReference type="OrthoDB" id="415411at2759"/>
<evidence type="ECO:0000256" key="19">
    <source>
        <dbReference type="ARBA" id="ARBA00032556"/>
    </source>
</evidence>
<keyword evidence="17" id="KW-0449">Lipoprotein</keyword>
<evidence type="ECO:0000256" key="25">
    <source>
        <dbReference type="ARBA" id="ARBA00047600"/>
    </source>
</evidence>
<evidence type="ECO:0000256" key="9">
    <source>
        <dbReference type="ARBA" id="ARBA00022729"/>
    </source>
</evidence>
<keyword evidence="9 32" id="KW-0732">Signal</keyword>
<dbReference type="GO" id="GO:0005886">
    <property type="term" value="C:plasma membrane"/>
    <property type="evidence" value="ECO:0007669"/>
    <property type="project" value="UniProtKB-SubCell"/>
</dbReference>
<dbReference type="GO" id="GO:0047390">
    <property type="term" value="F:glycerophosphocholine cholinephosphodiesterase activity"/>
    <property type="evidence" value="ECO:0007669"/>
    <property type="project" value="UniProtKB-EC"/>
</dbReference>
<comment type="similarity">
    <text evidence="3">Belongs to the nucleotide pyrophosphatase/phosphodiesterase family.</text>
</comment>
<comment type="catalytic activity">
    <reaction evidence="31">
        <text>1-(5Z,8Z,11Z,14Z-eicosatetraenoyl)-sn-glycero-3-phosphocholine + H2O = 1-(5Z,8Z,11Z,14Z-eicosatetraenoyl)-sn-glycerol + phosphocholine + H(+)</text>
        <dbReference type="Rhea" id="RHEA:41003"/>
        <dbReference type="ChEBI" id="CHEBI:15377"/>
        <dbReference type="ChEBI" id="CHEBI:15378"/>
        <dbReference type="ChEBI" id="CHEBI:34071"/>
        <dbReference type="ChEBI" id="CHEBI:74344"/>
        <dbReference type="ChEBI" id="CHEBI:295975"/>
    </reaction>
    <physiologicalReaction direction="left-to-right" evidence="31">
        <dbReference type="Rhea" id="RHEA:41004"/>
    </physiologicalReaction>
</comment>
<keyword evidence="8" id="KW-0479">Metal-binding</keyword>
<comment type="catalytic activity">
    <reaction evidence="22">
        <text>1-(9Z-octadecenoyl)-sn-glycero-3-phosphocholine + H2O = 1-(9Z-octadecenoyl)-sn-glycerol + phosphocholine + H(+)</text>
        <dbReference type="Rhea" id="RHEA:41091"/>
        <dbReference type="ChEBI" id="CHEBI:15377"/>
        <dbReference type="ChEBI" id="CHEBI:15378"/>
        <dbReference type="ChEBI" id="CHEBI:28610"/>
        <dbReference type="ChEBI" id="CHEBI:75757"/>
        <dbReference type="ChEBI" id="CHEBI:295975"/>
    </reaction>
    <physiologicalReaction direction="left-to-right" evidence="22">
        <dbReference type="Rhea" id="RHEA:41092"/>
    </physiologicalReaction>
</comment>
<comment type="catalytic activity">
    <reaction evidence="29">
        <text>sn-glycerol 3-phosphocholine + H2O = phosphocholine + glycerol + H(+)</text>
        <dbReference type="Rhea" id="RHEA:19545"/>
        <dbReference type="ChEBI" id="CHEBI:15377"/>
        <dbReference type="ChEBI" id="CHEBI:15378"/>
        <dbReference type="ChEBI" id="CHEBI:16870"/>
        <dbReference type="ChEBI" id="CHEBI:17754"/>
        <dbReference type="ChEBI" id="CHEBI:295975"/>
        <dbReference type="EC" id="3.1.4.38"/>
    </reaction>
    <physiologicalReaction direction="left-to-right" evidence="29">
        <dbReference type="Rhea" id="RHEA:19546"/>
    </physiologicalReaction>
</comment>
<feature type="non-terminal residue" evidence="33">
    <location>
        <position position="1"/>
    </location>
</feature>
<comment type="catalytic activity">
    <reaction evidence="21">
        <text>1-dodecanoyl-sn-glycero-3-phosphocholine + H2O = 1-dodecanoyl-sn-glycerol + phosphocholine + H(+)</text>
        <dbReference type="Rhea" id="RHEA:41127"/>
        <dbReference type="ChEBI" id="CHEBI:15377"/>
        <dbReference type="ChEBI" id="CHEBI:15378"/>
        <dbReference type="ChEBI" id="CHEBI:74966"/>
        <dbReference type="ChEBI" id="CHEBI:75529"/>
        <dbReference type="ChEBI" id="CHEBI:295975"/>
    </reaction>
    <physiologicalReaction direction="left-to-right" evidence="21">
        <dbReference type="Rhea" id="RHEA:41128"/>
    </physiologicalReaction>
</comment>
<keyword evidence="34" id="KW-1185">Reference proteome</keyword>
<keyword evidence="7" id="KW-0336">GPI-anchor</keyword>
<keyword evidence="16" id="KW-0325">Glycoprotein</keyword>
<dbReference type="AlphaFoldDB" id="A0A8S4PQ17"/>
<dbReference type="CDD" id="cd16018">
    <property type="entry name" value="Enpp"/>
    <property type="match status" value="1"/>
</dbReference>
<evidence type="ECO:0000256" key="12">
    <source>
        <dbReference type="ARBA" id="ARBA00022963"/>
    </source>
</evidence>
<evidence type="ECO:0000256" key="8">
    <source>
        <dbReference type="ARBA" id="ARBA00022723"/>
    </source>
</evidence>
<comment type="catalytic activity">
    <reaction evidence="26">
        <text>1-tetradecanoyl-sn-glycero-3-phosphocholine + H2O = 1-tetradecanoyl-sn-glycerol + phosphocholine + H(+)</text>
        <dbReference type="Rhea" id="RHEA:40999"/>
        <dbReference type="ChEBI" id="CHEBI:15377"/>
        <dbReference type="ChEBI" id="CHEBI:15378"/>
        <dbReference type="ChEBI" id="CHEBI:64489"/>
        <dbReference type="ChEBI" id="CHEBI:75536"/>
        <dbReference type="ChEBI" id="CHEBI:295975"/>
    </reaction>
    <physiologicalReaction direction="left-to-right" evidence="26">
        <dbReference type="Rhea" id="RHEA:41000"/>
    </physiologicalReaction>
</comment>
<evidence type="ECO:0000256" key="30">
    <source>
        <dbReference type="ARBA" id="ARBA00049092"/>
    </source>
</evidence>
<evidence type="ECO:0000256" key="2">
    <source>
        <dbReference type="ARBA" id="ARBA00004609"/>
    </source>
</evidence>
<evidence type="ECO:0000256" key="32">
    <source>
        <dbReference type="SAM" id="SignalP"/>
    </source>
</evidence>
<evidence type="ECO:0000256" key="3">
    <source>
        <dbReference type="ARBA" id="ARBA00010594"/>
    </source>
</evidence>
<dbReference type="SUPFAM" id="SSF53649">
    <property type="entry name" value="Alkaline phosphatase-like"/>
    <property type="match status" value="1"/>
</dbReference>
<reference evidence="33" key="1">
    <citation type="submission" date="2022-03" db="EMBL/GenBank/DDBJ databases">
        <authorList>
            <person name="Martin C."/>
        </authorList>
    </citation>
    <scope>NUCLEOTIDE SEQUENCE</scope>
</reference>
<keyword evidence="13" id="KW-0443">Lipid metabolism</keyword>
<evidence type="ECO:0000256" key="15">
    <source>
        <dbReference type="ARBA" id="ARBA00023157"/>
    </source>
</evidence>
<protein>
    <recommendedName>
        <fullName evidence="4">glycerophosphocholine cholinephosphodiesterase</fullName>
        <ecNumber evidence="4">3.1.4.38</ecNumber>
    </recommendedName>
    <alternativeName>
        <fullName evidence="19">Choline-specific glycerophosphodiester phosphodiesterase</fullName>
    </alternativeName>
    <alternativeName>
        <fullName evidence="18">Ectonucleotide pyrophosphatase/phosphodiesterase family member 6</fullName>
    </alternativeName>
</protein>
<comment type="cofactor">
    <cofactor evidence="1">
        <name>Zn(2+)</name>
        <dbReference type="ChEBI" id="CHEBI:29105"/>
    </cofactor>
</comment>
<comment type="catalytic activity">
    <reaction evidence="27">
        <text>1-hexadecanoyl-sn-glycero-3-phosphocholine + H2O = 1-hexadecanoyl-sn-glycerol + phosphocholine + H(+)</text>
        <dbReference type="Rhea" id="RHEA:41119"/>
        <dbReference type="ChEBI" id="CHEBI:15377"/>
        <dbReference type="ChEBI" id="CHEBI:15378"/>
        <dbReference type="ChEBI" id="CHEBI:72998"/>
        <dbReference type="ChEBI" id="CHEBI:75542"/>
        <dbReference type="ChEBI" id="CHEBI:295975"/>
    </reaction>
    <physiologicalReaction direction="left-to-right" evidence="27">
        <dbReference type="Rhea" id="RHEA:41120"/>
    </physiologicalReaction>
</comment>
<keyword evidence="5" id="KW-1003">Cell membrane</keyword>
<dbReference type="GO" id="GO:0016042">
    <property type="term" value="P:lipid catabolic process"/>
    <property type="evidence" value="ECO:0007669"/>
    <property type="project" value="UniProtKB-KW"/>
</dbReference>
<evidence type="ECO:0000256" key="16">
    <source>
        <dbReference type="ARBA" id="ARBA00023180"/>
    </source>
</evidence>
<evidence type="ECO:0000256" key="17">
    <source>
        <dbReference type="ARBA" id="ARBA00023288"/>
    </source>
</evidence>
<evidence type="ECO:0000256" key="14">
    <source>
        <dbReference type="ARBA" id="ARBA00023136"/>
    </source>
</evidence>
<evidence type="ECO:0000256" key="23">
    <source>
        <dbReference type="ARBA" id="ARBA00047482"/>
    </source>
</evidence>
<keyword evidence="11" id="KW-0862">Zinc</keyword>
<keyword evidence="12" id="KW-0442">Lipid degradation</keyword>
<evidence type="ECO:0000256" key="13">
    <source>
        <dbReference type="ARBA" id="ARBA00023098"/>
    </source>
</evidence>
<evidence type="ECO:0000256" key="1">
    <source>
        <dbReference type="ARBA" id="ARBA00001947"/>
    </source>
</evidence>
<evidence type="ECO:0000256" key="6">
    <source>
        <dbReference type="ARBA" id="ARBA00022553"/>
    </source>
</evidence>
<evidence type="ECO:0000256" key="20">
    <source>
        <dbReference type="ARBA" id="ARBA00046203"/>
    </source>
</evidence>
<evidence type="ECO:0000256" key="31">
    <source>
        <dbReference type="ARBA" id="ARBA00049320"/>
    </source>
</evidence>
<comment type="catalytic activity">
    <reaction evidence="30">
        <text>1-(9Z,12Z)-octadecadienoyl-sn-glycero-3-phosphocholine + H2O = 1-(9Z,12Z-octadecadienoyl)-sn-glycerol + phosphocholine + H(+)</text>
        <dbReference type="Rhea" id="RHEA:41115"/>
        <dbReference type="ChEBI" id="CHEBI:15377"/>
        <dbReference type="ChEBI" id="CHEBI:15378"/>
        <dbReference type="ChEBI" id="CHEBI:28733"/>
        <dbReference type="ChEBI" id="CHEBI:75561"/>
        <dbReference type="ChEBI" id="CHEBI:295975"/>
    </reaction>
    <physiologicalReaction direction="left-to-right" evidence="30">
        <dbReference type="Rhea" id="RHEA:41116"/>
    </physiologicalReaction>
</comment>
<dbReference type="PANTHER" id="PTHR10151:SF66">
    <property type="entry name" value="GLYCEROPHOSPHOCHOLINE CHOLINEPHOSPHODIESTERASE ENPP6"/>
    <property type="match status" value="1"/>
</dbReference>
<evidence type="ECO:0000256" key="27">
    <source>
        <dbReference type="ARBA" id="ARBA00048209"/>
    </source>
</evidence>
<comment type="catalytic activity">
    <reaction evidence="25">
        <text>a 1-acyl-sn-glycero-3-phosphocholine + H2O = a 1-acyl-sn-glycerol + phosphocholine + H(+)</text>
        <dbReference type="Rhea" id="RHEA:44720"/>
        <dbReference type="ChEBI" id="CHEBI:15377"/>
        <dbReference type="ChEBI" id="CHEBI:15378"/>
        <dbReference type="ChEBI" id="CHEBI:58168"/>
        <dbReference type="ChEBI" id="CHEBI:64683"/>
        <dbReference type="ChEBI" id="CHEBI:295975"/>
    </reaction>
    <physiologicalReaction direction="left-to-right" evidence="25">
        <dbReference type="Rhea" id="RHEA:44721"/>
    </physiologicalReaction>
</comment>
<comment type="catalytic activity">
    <reaction evidence="28">
        <text>sphing-4-enine-phosphocholine + H2O = sphing-4-enine + phosphocholine + H(+)</text>
        <dbReference type="Rhea" id="RHEA:41095"/>
        <dbReference type="ChEBI" id="CHEBI:15377"/>
        <dbReference type="ChEBI" id="CHEBI:15378"/>
        <dbReference type="ChEBI" id="CHEBI:57756"/>
        <dbReference type="ChEBI" id="CHEBI:58906"/>
        <dbReference type="ChEBI" id="CHEBI:295975"/>
    </reaction>
    <physiologicalReaction direction="left-to-right" evidence="28">
        <dbReference type="Rhea" id="RHEA:41096"/>
    </physiologicalReaction>
</comment>
<comment type="subcellular location">
    <subcellularLocation>
        <location evidence="2">Cell membrane</location>
        <topology evidence="2">Lipid-anchor</topology>
        <topology evidence="2">GPI-anchor</topology>
    </subcellularLocation>
</comment>
<dbReference type="InterPro" id="IPR002591">
    <property type="entry name" value="Phosphodiest/P_Trfase"/>
</dbReference>
<feature type="signal peptide" evidence="32">
    <location>
        <begin position="1"/>
        <end position="21"/>
    </location>
</feature>
<keyword evidence="15" id="KW-1015">Disulfide bond</keyword>
<dbReference type="GO" id="GO:0046872">
    <property type="term" value="F:metal ion binding"/>
    <property type="evidence" value="ECO:0007669"/>
    <property type="project" value="UniProtKB-KW"/>
</dbReference>
<keyword evidence="6" id="KW-0597">Phosphoprotein</keyword>
<dbReference type="Proteomes" id="UP000749559">
    <property type="component" value="Unassembled WGS sequence"/>
</dbReference>
<gene>
    <name evidence="33" type="ORF">OFUS_LOCUS20180</name>
</gene>
<name>A0A8S4PQ17_OWEFU</name>
<evidence type="ECO:0000256" key="10">
    <source>
        <dbReference type="ARBA" id="ARBA00022801"/>
    </source>
</evidence>
<evidence type="ECO:0000256" key="5">
    <source>
        <dbReference type="ARBA" id="ARBA00022475"/>
    </source>
</evidence>
<keyword evidence="14" id="KW-0472">Membrane</keyword>
<accession>A0A8S4PQ17</accession>
<feature type="chain" id="PRO_5035756967" description="glycerophosphocholine cholinephosphodiesterase" evidence="32">
    <location>
        <begin position="22"/>
        <end position="270"/>
    </location>
</feature>
<dbReference type="PANTHER" id="PTHR10151">
    <property type="entry name" value="ECTONUCLEOTIDE PYROPHOSPHATASE/PHOSPHODIESTERASE"/>
    <property type="match status" value="1"/>
</dbReference>
<comment type="catalytic activity">
    <reaction evidence="24">
        <text>a 1-O-alkyl-sn-glycero-3-phosphocholine + H2O = a 1-O-alkyl-sn-glycerol + phosphocholine + H(+)</text>
        <dbReference type="Rhea" id="RHEA:36083"/>
        <dbReference type="ChEBI" id="CHEBI:15377"/>
        <dbReference type="ChEBI" id="CHEBI:15378"/>
        <dbReference type="ChEBI" id="CHEBI:15850"/>
        <dbReference type="ChEBI" id="CHEBI:30909"/>
        <dbReference type="ChEBI" id="CHEBI:295975"/>
    </reaction>
    <physiologicalReaction direction="left-to-right" evidence="24">
        <dbReference type="Rhea" id="RHEA:36084"/>
    </physiologicalReaction>
</comment>
<dbReference type="EMBL" id="CAIIXF020000009">
    <property type="protein sequence ID" value="CAH1795670.1"/>
    <property type="molecule type" value="Genomic_DNA"/>
</dbReference>